<organism evidence="1 2">
    <name type="scientific">Spironucleus salmonicida</name>
    <dbReference type="NCBI Taxonomy" id="348837"/>
    <lineage>
        <taxon>Eukaryota</taxon>
        <taxon>Metamonada</taxon>
        <taxon>Diplomonadida</taxon>
        <taxon>Hexamitidae</taxon>
        <taxon>Hexamitinae</taxon>
        <taxon>Spironucleus</taxon>
    </lineage>
</organism>
<name>A0A9P8LWN1_9EUKA</name>
<dbReference type="AlphaFoldDB" id="A0A9P8LWN1"/>
<dbReference type="Proteomes" id="UP000018208">
    <property type="component" value="Unassembled WGS sequence"/>
</dbReference>
<dbReference type="RefSeq" id="XP_067766398.1">
    <property type="nucleotide sequence ID" value="XM_067907130.1"/>
</dbReference>
<protein>
    <submittedName>
        <fullName evidence="1">Uncharacterized protein</fullName>
    </submittedName>
</protein>
<keyword evidence="2" id="KW-1185">Reference proteome</keyword>
<comment type="caution">
    <text evidence="1">The sequence shown here is derived from an EMBL/GenBank/DDBJ whole genome shotgun (WGS) entry which is preliminary data.</text>
</comment>
<dbReference type="GeneID" id="94297288"/>
<reference evidence="1 2" key="1">
    <citation type="journal article" date="2014" name="PLoS Genet.">
        <title>The Genome of Spironucleus salmonicida Highlights a Fish Pathogen Adapted to Fluctuating Environments.</title>
        <authorList>
            <person name="Xu F."/>
            <person name="Jerlstrom-Hultqvist J."/>
            <person name="Einarsson E."/>
            <person name="Astvaldsson A."/>
            <person name="Svard S.G."/>
            <person name="Andersson J.O."/>
        </authorList>
    </citation>
    <scope>NUCLEOTIDE SEQUENCE [LARGE SCALE GENOMIC DNA]</scope>
    <source>
        <strain evidence="1 2">ATCC 50377</strain>
    </source>
</reference>
<evidence type="ECO:0000313" key="1">
    <source>
        <dbReference type="EMBL" id="KAH0575625.1"/>
    </source>
</evidence>
<accession>A0A9P8LWN1</accession>
<gene>
    <name evidence="1" type="ORF">SS50377_23265</name>
</gene>
<dbReference type="EMBL" id="AUWU02000003">
    <property type="protein sequence ID" value="KAH0575625.1"/>
    <property type="molecule type" value="Genomic_DNA"/>
</dbReference>
<sequence length="1157" mass="136873">MIKNIHLLKVVACCKINISLSEINEYIDSLEMQQNNQQILFQIINKWVTDNGSLANGVILINNEYRQRFLKISLLNLQQVLIYDQVSRNCFRGIKLTEIKGEQKKQVNMHLDYLLKFNHIIQYNQIYYNAQLSRQEFDACLFHFTTSKYFSLTPVFSLLIQLRLLRTEIINLFLTQCLVLQNCQIYGALSYDKQMINKVLEHLCKLNILQECKFKSSRFLRYINADHLVQSRIQPLTPVYSLKIKEDSNLIQSLFLSSKNIKQYIGFQLPWFYCQKKQEWVPQQPSIQNETDTQLDDISNIQQQSIINDPGCSFNQFQMNYLVFVISKTMQMNISNITTQIIQLGSIIKNIQLLEYLINKSLNFLVIFKYIIIENDLIWCRDSIQQDVLNLQRNNNSCVPNQQDTYIKTYYFIENNVNRTLYLLKVLIQITNNQIYQTLNVGFISVDQMIMQFTVRQLLKLVKDFGVQFESVFYDLQNDQKFDCQLIYLSEDIFKQFIGNKLGKVKQSISAQLKVLENAGYITEVSLQLAFKPHYYKKLSYLQKNKQVYVINTPYYLNVEILSAYIFADNGISQYLKDLSYLQYDNISYFCSINYNYEQQDLIIPFLLVQDFIFRLRSFHDIKDINITKFLLQKPEVDYNILKEIIIDRTFIQTNSKLHEFIKNYAIPQLSILILIKKLILSSPNKCIAIENTFQEFITQQQINFTIQQFLAYSIYSIITFNIKSKIFIYKKQRYIPYTIVPLNLVYPKFAYQKRSYKFQQSILSIRNDIVTNIQQTYQQQSPFFKDQLIINENLNTLEQQINLDQSSKIIQASNYVNLRYSDKQSMAYYQFFNKVLQYYILQDEIVDNQLFLFCQKYNLNNNKQIATLYSQNSHIQKQVNNSSQLATFIYYTDNQRDNFEDDICMFDNYPFQISDNIKYNKTSSYKGISTSLHSIQTDISIISEYDEFFENPISSCNKPQIIRIEQKSILDSESFENQTQVTHIYPTQKSNQLVSYFIQLCKNQTEQQIFKQFLTIQKKKDYIKYSDLNPEQKFIAKLGYFNQHSNTNELLLYSREIVLQTTTLDAQLIQQLRKDISMFIYINPGISVKKLFNNFHPLLPSIIIRILNILSYDFLVEIRSNNKSILSLSGAVSEDLYTLKALFLTPNQFEQSCKFY</sequence>
<proteinExistence type="predicted"/>
<dbReference type="KEGG" id="ssao:94297288"/>
<evidence type="ECO:0000313" key="2">
    <source>
        <dbReference type="Proteomes" id="UP000018208"/>
    </source>
</evidence>